<gene>
    <name evidence="2" type="ORF">E5676_scaffold2376G00110</name>
    <name evidence="1" type="ORF">E6C27_scaffold60G00880</name>
</gene>
<dbReference type="Proteomes" id="UP000321393">
    <property type="component" value="Unassembled WGS sequence"/>
</dbReference>
<sequence>MTSYNECSHPCKTIDSQPCYGDGEGTSFNALEAQTLVGDISVDVPAPIINDQRIDEETGTSLSDNLRVGIIPIDVPLGVKMCHHCLPNPS</sequence>
<evidence type="ECO:0000313" key="1">
    <source>
        <dbReference type="EMBL" id="KAA0051703.1"/>
    </source>
</evidence>
<evidence type="ECO:0000313" key="3">
    <source>
        <dbReference type="Proteomes" id="UP000321393"/>
    </source>
</evidence>
<accession>A0A5D3E6Y5</accession>
<dbReference type="AlphaFoldDB" id="A0A5D3E6Y5"/>
<evidence type="ECO:0000313" key="2">
    <source>
        <dbReference type="EMBL" id="TYK31609.1"/>
    </source>
</evidence>
<dbReference type="EMBL" id="SSTD01000103">
    <property type="protein sequence ID" value="TYK31609.1"/>
    <property type="molecule type" value="Genomic_DNA"/>
</dbReference>
<organism evidence="2 4">
    <name type="scientific">Cucumis melo var. makuwa</name>
    <name type="common">Oriental melon</name>
    <dbReference type="NCBI Taxonomy" id="1194695"/>
    <lineage>
        <taxon>Eukaryota</taxon>
        <taxon>Viridiplantae</taxon>
        <taxon>Streptophyta</taxon>
        <taxon>Embryophyta</taxon>
        <taxon>Tracheophyta</taxon>
        <taxon>Spermatophyta</taxon>
        <taxon>Magnoliopsida</taxon>
        <taxon>eudicotyledons</taxon>
        <taxon>Gunneridae</taxon>
        <taxon>Pentapetalae</taxon>
        <taxon>rosids</taxon>
        <taxon>fabids</taxon>
        <taxon>Cucurbitales</taxon>
        <taxon>Cucurbitaceae</taxon>
        <taxon>Benincaseae</taxon>
        <taxon>Cucumis</taxon>
    </lineage>
</organism>
<proteinExistence type="predicted"/>
<name>A0A5D3E6Y5_CUCMM</name>
<evidence type="ECO:0000313" key="4">
    <source>
        <dbReference type="Proteomes" id="UP000321947"/>
    </source>
</evidence>
<dbReference type="Proteomes" id="UP000321947">
    <property type="component" value="Unassembled WGS sequence"/>
</dbReference>
<protein>
    <submittedName>
        <fullName evidence="2">Uncharacterized protein</fullName>
    </submittedName>
</protein>
<comment type="caution">
    <text evidence="2">The sequence shown here is derived from an EMBL/GenBank/DDBJ whole genome shotgun (WGS) entry which is preliminary data.</text>
</comment>
<reference evidence="3 4" key="1">
    <citation type="submission" date="2019-08" db="EMBL/GenBank/DDBJ databases">
        <title>Draft genome sequences of two oriental melons (Cucumis melo L. var makuwa).</title>
        <authorList>
            <person name="Kwon S.-Y."/>
        </authorList>
    </citation>
    <scope>NUCLEOTIDE SEQUENCE [LARGE SCALE GENOMIC DNA]</scope>
    <source>
        <strain evidence="4">cv. Chang Bougi</strain>
        <strain evidence="3">cv. SW 3</strain>
        <tissue evidence="2">Leaf</tissue>
    </source>
</reference>
<dbReference type="EMBL" id="SSTE01011134">
    <property type="protein sequence ID" value="KAA0051703.1"/>
    <property type="molecule type" value="Genomic_DNA"/>
</dbReference>